<dbReference type="GO" id="GO:0030674">
    <property type="term" value="F:protein-macromolecule adaptor activity"/>
    <property type="evidence" value="ECO:0007669"/>
    <property type="project" value="TreeGrafter"/>
</dbReference>
<reference evidence="6 7" key="1">
    <citation type="submission" date="2019-03" db="EMBL/GenBank/DDBJ databases">
        <title>Sequencing 23 genomes of Wallemia ichthyophaga.</title>
        <authorList>
            <person name="Gostincar C."/>
        </authorList>
    </citation>
    <scope>NUCLEOTIDE SEQUENCE [LARGE SCALE GENOMIC DNA]</scope>
    <source>
        <strain evidence="6 7">EXF-5753</strain>
    </source>
</reference>
<gene>
    <name evidence="6" type="ORF">E3P99_02736</name>
</gene>
<dbReference type="Pfam" id="PF04111">
    <property type="entry name" value="APG6"/>
    <property type="match status" value="1"/>
</dbReference>
<dbReference type="InterPro" id="IPR007243">
    <property type="entry name" value="Atg6/Beclin"/>
</dbReference>
<dbReference type="PANTHER" id="PTHR12768">
    <property type="entry name" value="BECLIN 1"/>
    <property type="match status" value="1"/>
</dbReference>
<dbReference type="InterPro" id="IPR041691">
    <property type="entry name" value="Atg6/beclin_CC"/>
</dbReference>
<name>A0A4T0FIB1_9BASI</name>
<dbReference type="Proteomes" id="UP000310189">
    <property type="component" value="Unassembled WGS sequence"/>
</dbReference>
<feature type="compositionally biased region" description="Polar residues" evidence="3">
    <location>
        <begin position="48"/>
        <end position="64"/>
    </location>
</feature>
<evidence type="ECO:0000259" key="4">
    <source>
        <dbReference type="Pfam" id="PF04111"/>
    </source>
</evidence>
<evidence type="ECO:0000256" key="2">
    <source>
        <dbReference type="SAM" id="Coils"/>
    </source>
</evidence>
<dbReference type="InterPro" id="IPR040455">
    <property type="entry name" value="Atg6_BARA"/>
</dbReference>
<organism evidence="6 7">
    <name type="scientific">Wallemia hederae</name>
    <dbReference type="NCBI Taxonomy" id="1540922"/>
    <lineage>
        <taxon>Eukaryota</taxon>
        <taxon>Fungi</taxon>
        <taxon>Dikarya</taxon>
        <taxon>Basidiomycota</taxon>
        <taxon>Wallemiomycotina</taxon>
        <taxon>Wallemiomycetes</taxon>
        <taxon>Wallemiales</taxon>
        <taxon>Wallemiaceae</taxon>
        <taxon>Wallemia</taxon>
    </lineage>
</organism>
<dbReference type="OrthoDB" id="20368at2759"/>
<dbReference type="GO" id="GO:0006995">
    <property type="term" value="P:cellular response to nitrogen starvation"/>
    <property type="evidence" value="ECO:0007669"/>
    <property type="project" value="TreeGrafter"/>
</dbReference>
<dbReference type="GO" id="GO:0034272">
    <property type="term" value="C:phosphatidylinositol 3-kinase complex, class III, type II"/>
    <property type="evidence" value="ECO:0007669"/>
    <property type="project" value="TreeGrafter"/>
</dbReference>
<comment type="similarity">
    <text evidence="1">Belongs to the beclin family.</text>
</comment>
<dbReference type="PANTHER" id="PTHR12768:SF4">
    <property type="entry name" value="BECLIN-1"/>
    <property type="match status" value="1"/>
</dbReference>
<comment type="caution">
    <text evidence="6">The sequence shown here is derived from an EMBL/GenBank/DDBJ whole genome shotgun (WGS) entry which is preliminary data.</text>
</comment>
<dbReference type="Pfam" id="PF17675">
    <property type="entry name" value="APG6_N"/>
    <property type="match status" value="1"/>
</dbReference>
<feature type="region of interest" description="Disordered" evidence="3">
    <location>
        <begin position="41"/>
        <end position="64"/>
    </location>
</feature>
<evidence type="ECO:0000313" key="7">
    <source>
        <dbReference type="Proteomes" id="UP000310189"/>
    </source>
</evidence>
<feature type="coiled-coil region" evidence="2">
    <location>
        <begin position="188"/>
        <end position="250"/>
    </location>
</feature>
<evidence type="ECO:0000256" key="1">
    <source>
        <dbReference type="ARBA" id="ARBA00005965"/>
    </source>
</evidence>
<keyword evidence="7" id="KW-1185">Reference proteome</keyword>
<dbReference type="GO" id="GO:0000407">
    <property type="term" value="C:phagophore assembly site"/>
    <property type="evidence" value="ECO:0007669"/>
    <property type="project" value="TreeGrafter"/>
</dbReference>
<protein>
    <submittedName>
        <fullName evidence="6">Uncharacterized protein</fullName>
    </submittedName>
</protein>
<dbReference type="GO" id="GO:0034271">
    <property type="term" value="C:phosphatidylinositol 3-kinase complex, class III, type I"/>
    <property type="evidence" value="ECO:0007669"/>
    <property type="project" value="TreeGrafter"/>
</dbReference>
<dbReference type="AlphaFoldDB" id="A0A4T0FIB1"/>
<dbReference type="InterPro" id="IPR038274">
    <property type="entry name" value="Atg6/Beclin_C_sf"/>
</dbReference>
<feature type="domain" description="Atg6 BARA" evidence="4">
    <location>
        <begin position="254"/>
        <end position="436"/>
    </location>
</feature>
<evidence type="ECO:0000313" key="6">
    <source>
        <dbReference type="EMBL" id="TIA88187.1"/>
    </source>
</evidence>
<feature type="domain" description="Atg6/beclin coiled-coil" evidence="5">
    <location>
        <begin position="117"/>
        <end position="251"/>
    </location>
</feature>
<dbReference type="GO" id="GO:0000045">
    <property type="term" value="P:autophagosome assembly"/>
    <property type="evidence" value="ECO:0007669"/>
    <property type="project" value="TreeGrafter"/>
</dbReference>
<dbReference type="Gene3D" id="1.10.418.40">
    <property type="entry name" value="Autophagy protein 6/Beclin 1"/>
    <property type="match status" value="1"/>
</dbReference>
<evidence type="ECO:0000259" key="5">
    <source>
        <dbReference type="Pfam" id="PF17675"/>
    </source>
</evidence>
<proteinExistence type="inferred from homology"/>
<keyword evidence="2" id="KW-0175">Coiled coil</keyword>
<accession>A0A4T0FIB1</accession>
<dbReference type="GO" id="GO:0000423">
    <property type="term" value="P:mitophagy"/>
    <property type="evidence" value="ECO:0007669"/>
    <property type="project" value="TreeGrafter"/>
</dbReference>
<dbReference type="EMBL" id="SPNW01000041">
    <property type="protein sequence ID" value="TIA88187.1"/>
    <property type="molecule type" value="Genomic_DNA"/>
</dbReference>
<sequence>MTSCLKCRKPITIDPSLEMVGSTSLNMVKSSLSSLNFSSPASSPSLPNITHNASGTAGTPSSRNIVSKNASNLNDSYIQVNNADADTDADPDAQESPSVIRMKLFALLSTKSDLKQPMCMECANMALDLLTNEFDDLKRERDAYISFEGVAETLKKDIERNSDDQLAEKEIERLSQLQTDTATKQTQLDSLLLDKSRLDEEMKGLDEEEEELHKQEVAYLRRHSARVLERKEEENELLAEQHTLNHANKELGRLERTNVWADVFRISSDSGIGTICGLRLGRMNQNVEWSEINAAWGHVAFLLYSVSNRLNIELNNARVIPLGSFSKIDKATMTQGSLKWETLELYHPGSALSMLHTRRFDQAMVAVLDVVKQMMDEISRRDVSVRWPYKINRDKIGDNSIRLPSQFTTDKTVDEEWTRALRGVLGTCKVIVQWTTST</sequence>
<evidence type="ECO:0000256" key="3">
    <source>
        <dbReference type="SAM" id="MobiDB-lite"/>
    </source>
</evidence>
<dbReference type="GO" id="GO:0043548">
    <property type="term" value="F:phosphatidylinositol 3-kinase binding"/>
    <property type="evidence" value="ECO:0007669"/>
    <property type="project" value="TreeGrafter"/>
</dbReference>
<dbReference type="GO" id="GO:0045324">
    <property type="term" value="P:late endosome to vacuole transport"/>
    <property type="evidence" value="ECO:0007669"/>
    <property type="project" value="TreeGrafter"/>
</dbReference>